<dbReference type="KEGG" id="psco:LY89DRAFT_444013"/>
<sequence>MAKQDFYHYTPSLDAAIVFAVLYTLAAIGTVLQFLRYRSWVWTVMVLASGMESAGYILRTISTQHIYDQNLYVASFSLIVLAPVLMAAACYIVFGRIVFHVVPKEARTTRLLWIPPRFVTPIFVACDVLALLLQLTGAVQITTVSSTAVNAKSKLSRGKTIAQIGVAVQLICFGLFSIIAVRFNFTSKRFKASFEERLGSEKGEKHYTVDGKKLKPNWQAILRVTNFASAMILIRSVYRMVDFSLGKTGYTSEHEWVMYVFDAAAIFPVVSLYIYWHPSKYLPYLGFRLPKHAR</sequence>
<keyword evidence="3 5" id="KW-1133">Transmembrane helix</keyword>
<dbReference type="Proteomes" id="UP000070700">
    <property type="component" value="Unassembled WGS sequence"/>
</dbReference>
<evidence type="ECO:0000313" key="7">
    <source>
        <dbReference type="Proteomes" id="UP000070700"/>
    </source>
</evidence>
<comment type="subcellular location">
    <subcellularLocation>
        <location evidence="1">Membrane</location>
        <topology evidence="1">Multi-pass membrane protein</topology>
    </subcellularLocation>
</comment>
<organism evidence="6 7">
    <name type="scientific">Mollisia scopiformis</name>
    <name type="common">Conifer needle endophyte fungus</name>
    <name type="synonym">Phialocephala scopiformis</name>
    <dbReference type="NCBI Taxonomy" id="149040"/>
    <lineage>
        <taxon>Eukaryota</taxon>
        <taxon>Fungi</taxon>
        <taxon>Dikarya</taxon>
        <taxon>Ascomycota</taxon>
        <taxon>Pezizomycotina</taxon>
        <taxon>Leotiomycetes</taxon>
        <taxon>Helotiales</taxon>
        <taxon>Mollisiaceae</taxon>
        <taxon>Mollisia</taxon>
    </lineage>
</organism>
<feature type="transmembrane region" description="Helical" evidence="5">
    <location>
        <begin position="15"/>
        <end position="35"/>
    </location>
</feature>
<reference evidence="6 7" key="1">
    <citation type="submission" date="2015-10" db="EMBL/GenBank/DDBJ databases">
        <title>Full genome of DAOMC 229536 Phialocephala scopiformis, a fungal endophyte of spruce producing the potent anti-insectan compound rugulosin.</title>
        <authorList>
            <consortium name="DOE Joint Genome Institute"/>
            <person name="Walker A.K."/>
            <person name="Frasz S.L."/>
            <person name="Seifert K.A."/>
            <person name="Miller J.D."/>
            <person name="Mondo S.J."/>
            <person name="Labutti K."/>
            <person name="Lipzen A."/>
            <person name="Dockter R."/>
            <person name="Kennedy M."/>
            <person name="Grigoriev I.V."/>
            <person name="Spatafora J.W."/>
        </authorList>
    </citation>
    <scope>NUCLEOTIDE SEQUENCE [LARGE SCALE GENOMIC DNA]</scope>
    <source>
        <strain evidence="6 7">CBS 120377</strain>
    </source>
</reference>
<evidence type="ECO:0000313" key="6">
    <source>
        <dbReference type="EMBL" id="KUJ20461.1"/>
    </source>
</evidence>
<feature type="transmembrane region" description="Helical" evidence="5">
    <location>
        <begin position="40"/>
        <end position="59"/>
    </location>
</feature>
<accession>A0A194XJZ6</accession>
<dbReference type="GO" id="GO:0016020">
    <property type="term" value="C:membrane"/>
    <property type="evidence" value="ECO:0007669"/>
    <property type="project" value="UniProtKB-SubCell"/>
</dbReference>
<feature type="transmembrane region" description="Helical" evidence="5">
    <location>
        <begin position="118"/>
        <end position="141"/>
    </location>
</feature>
<keyword evidence="2 5" id="KW-0812">Transmembrane</keyword>
<dbReference type="RefSeq" id="XP_018074816.1">
    <property type="nucleotide sequence ID" value="XM_018207567.1"/>
</dbReference>
<feature type="transmembrane region" description="Helical" evidence="5">
    <location>
        <begin position="71"/>
        <end position="97"/>
    </location>
</feature>
<feature type="transmembrane region" description="Helical" evidence="5">
    <location>
        <begin position="258"/>
        <end position="276"/>
    </location>
</feature>
<dbReference type="Pfam" id="PF04479">
    <property type="entry name" value="RTA1"/>
    <property type="match status" value="1"/>
</dbReference>
<dbReference type="PANTHER" id="PTHR31465">
    <property type="entry name" value="PROTEIN RTA1-RELATED"/>
    <property type="match status" value="1"/>
</dbReference>
<evidence type="ECO:0000256" key="4">
    <source>
        <dbReference type="ARBA" id="ARBA00023136"/>
    </source>
</evidence>
<proteinExistence type="predicted"/>
<evidence type="ECO:0000256" key="5">
    <source>
        <dbReference type="SAM" id="Phobius"/>
    </source>
</evidence>
<gene>
    <name evidence="6" type="ORF">LY89DRAFT_444013</name>
</gene>
<protein>
    <submittedName>
        <fullName evidence="6">RTA1 like protein</fullName>
    </submittedName>
</protein>
<name>A0A194XJZ6_MOLSC</name>
<dbReference type="EMBL" id="KQ947409">
    <property type="protein sequence ID" value="KUJ20461.1"/>
    <property type="molecule type" value="Genomic_DNA"/>
</dbReference>
<dbReference type="PANTHER" id="PTHR31465:SF28">
    <property type="entry name" value="DOMAIN PROTEIN, PUTATIVE-RELATED"/>
    <property type="match status" value="1"/>
</dbReference>
<dbReference type="InterPro" id="IPR007568">
    <property type="entry name" value="RTA1"/>
</dbReference>
<feature type="transmembrane region" description="Helical" evidence="5">
    <location>
        <begin position="161"/>
        <end position="181"/>
    </location>
</feature>
<evidence type="ECO:0000256" key="2">
    <source>
        <dbReference type="ARBA" id="ARBA00022692"/>
    </source>
</evidence>
<dbReference type="GeneID" id="28817293"/>
<evidence type="ECO:0000256" key="3">
    <source>
        <dbReference type="ARBA" id="ARBA00022989"/>
    </source>
</evidence>
<dbReference type="AlphaFoldDB" id="A0A194XJZ6"/>
<keyword evidence="7" id="KW-1185">Reference proteome</keyword>
<keyword evidence="4 5" id="KW-0472">Membrane</keyword>
<dbReference type="InParanoid" id="A0A194XJZ6"/>
<dbReference type="OrthoDB" id="3358017at2759"/>
<evidence type="ECO:0000256" key="1">
    <source>
        <dbReference type="ARBA" id="ARBA00004141"/>
    </source>
</evidence>